<dbReference type="PROSITE" id="PS50878">
    <property type="entry name" value="RT_POL"/>
    <property type="match status" value="1"/>
</dbReference>
<dbReference type="AlphaFoldDB" id="A0AAV8V7R9"/>
<dbReference type="InterPro" id="IPR000477">
    <property type="entry name" value="RT_dom"/>
</dbReference>
<keyword evidence="3" id="KW-1185">Reference proteome</keyword>
<feature type="domain" description="Reverse transcriptase" evidence="1">
    <location>
        <begin position="1"/>
        <end position="95"/>
    </location>
</feature>
<gene>
    <name evidence="2" type="ORF">NQ315_014004</name>
</gene>
<comment type="caution">
    <text evidence="2">The sequence shown here is derived from an EMBL/GenBank/DDBJ whole genome shotgun (WGS) entry which is preliminary data.</text>
</comment>
<organism evidence="2 3">
    <name type="scientific">Exocentrus adspersus</name>
    <dbReference type="NCBI Taxonomy" id="1586481"/>
    <lineage>
        <taxon>Eukaryota</taxon>
        <taxon>Metazoa</taxon>
        <taxon>Ecdysozoa</taxon>
        <taxon>Arthropoda</taxon>
        <taxon>Hexapoda</taxon>
        <taxon>Insecta</taxon>
        <taxon>Pterygota</taxon>
        <taxon>Neoptera</taxon>
        <taxon>Endopterygota</taxon>
        <taxon>Coleoptera</taxon>
        <taxon>Polyphaga</taxon>
        <taxon>Cucujiformia</taxon>
        <taxon>Chrysomeloidea</taxon>
        <taxon>Cerambycidae</taxon>
        <taxon>Lamiinae</taxon>
        <taxon>Acanthocinini</taxon>
        <taxon>Exocentrus</taxon>
    </lineage>
</organism>
<accession>A0AAV8V7R9</accession>
<dbReference type="PANTHER" id="PTHR21301:SF11">
    <property type="entry name" value="GIY-YIG DOMAIN-CONTAINING PROTEIN"/>
    <property type="match status" value="1"/>
</dbReference>
<protein>
    <recommendedName>
        <fullName evidence="1">Reverse transcriptase domain-containing protein</fullName>
    </recommendedName>
</protein>
<evidence type="ECO:0000313" key="3">
    <source>
        <dbReference type="Proteomes" id="UP001159042"/>
    </source>
</evidence>
<evidence type="ECO:0000259" key="1">
    <source>
        <dbReference type="PROSITE" id="PS50878"/>
    </source>
</evidence>
<dbReference type="PANTHER" id="PTHR21301">
    <property type="entry name" value="REVERSE TRANSCRIPTASE"/>
    <property type="match status" value="1"/>
</dbReference>
<evidence type="ECO:0000313" key="2">
    <source>
        <dbReference type="EMBL" id="KAJ8910270.1"/>
    </source>
</evidence>
<name>A0AAV8V7R9_9CUCU</name>
<proteinExistence type="predicted"/>
<reference evidence="2 3" key="1">
    <citation type="journal article" date="2023" name="Insect Mol. Biol.">
        <title>Genome sequencing provides insights into the evolution of gene families encoding plant cell wall-degrading enzymes in longhorned beetles.</title>
        <authorList>
            <person name="Shin N.R."/>
            <person name="Okamura Y."/>
            <person name="Kirsch R."/>
            <person name="Pauchet Y."/>
        </authorList>
    </citation>
    <scope>NUCLEOTIDE SEQUENCE [LARGE SCALE GENOMIC DNA]</scope>
    <source>
        <strain evidence="2">EAD_L_NR</strain>
    </source>
</reference>
<dbReference type="EMBL" id="JANEYG010000326">
    <property type="protein sequence ID" value="KAJ8910270.1"/>
    <property type="molecule type" value="Genomic_DNA"/>
</dbReference>
<dbReference type="CDD" id="cd00304">
    <property type="entry name" value="RT_like"/>
    <property type="match status" value="1"/>
</dbReference>
<sequence length="107" mass="12247">MGSPLSPVVANYSMEKFEQQTLDQASIKPKCWFMYVDDTFVIWPHGRDRLQEFLGHLNSINSRIQFTMEVEEDGKLLFLDVLVSRNADGTLGHTVYTTGNQHIRTAL</sequence>
<dbReference type="Proteomes" id="UP001159042">
    <property type="component" value="Unassembled WGS sequence"/>
</dbReference>